<dbReference type="Proteomes" id="UP000597444">
    <property type="component" value="Unassembled WGS sequence"/>
</dbReference>
<name>A0A8J3ITS4_9CHLR</name>
<comment type="caution">
    <text evidence="1">The sequence shown here is derived from an EMBL/GenBank/DDBJ whole genome shotgun (WGS) entry which is preliminary data.</text>
</comment>
<gene>
    <name evidence="1" type="ORF">KSF_106940</name>
</gene>
<keyword evidence="2" id="KW-1185">Reference proteome</keyword>
<sequence length="90" mass="10034">MNETPVFGLILSDDGEVIVLHQFVPVCRFSFLHVFGASLFDNIGRNSQSHFAIDSPMPRFGVVLIISALGYDLVARQDESLLLARLQNRT</sequence>
<dbReference type="EMBL" id="BNJK01000003">
    <property type="protein sequence ID" value="GHP00647.1"/>
    <property type="molecule type" value="Genomic_DNA"/>
</dbReference>
<reference evidence="1" key="1">
    <citation type="submission" date="2020-10" db="EMBL/GenBank/DDBJ databases">
        <title>Taxonomic study of unclassified bacteria belonging to the class Ktedonobacteria.</title>
        <authorList>
            <person name="Yabe S."/>
            <person name="Wang C.M."/>
            <person name="Zheng Y."/>
            <person name="Sakai Y."/>
            <person name="Cavaletti L."/>
            <person name="Monciardini P."/>
            <person name="Donadio S."/>
        </authorList>
    </citation>
    <scope>NUCLEOTIDE SEQUENCE</scope>
    <source>
        <strain evidence="1">ID150040</strain>
    </source>
</reference>
<evidence type="ECO:0000313" key="2">
    <source>
        <dbReference type="Proteomes" id="UP000597444"/>
    </source>
</evidence>
<accession>A0A8J3ITS4</accession>
<organism evidence="1 2">
    <name type="scientific">Reticulibacter mediterranei</name>
    <dbReference type="NCBI Taxonomy" id="2778369"/>
    <lineage>
        <taxon>Bacteria</taxon>
        <taxon>Bacillati</taxon>
        <taxon>Chloroflexota</taxon>
        <taxon>Ktedonobacteria</taxon>
        <taxon>Ktedonobacterales</taxon>
        <taxon>Reticulibacteraceae</taxon>
        <taxon>Reticulibacter</taxon>
    </lineage>
</organism>
<dbReference type="AlphaFoldDB" id="A0A8J3ITS4"/>
<evidence type="ECO:0000313" key="1">
    <source>
        <dbReference type="EMBL" id="GHP00647.1"/>
    </source>
</evidence>
<protein>
    <submittedName>
        <fullName evidence="1">Uncharacterized protein</fullName>
    </submittedName>
</protein>
<proteinExistence type="predicted"/>